<reference evidence="4" key="1">
    <citation type="journal article" date="2019" name="Int. J. Syst. Evol. Microbiol.">
        <title>The Global Catalogue of Microorganisms (GCM) 10K type strain sequencing project: providing services to taxonomists for standard genome sequencing and annotation.</title>
        <authorList>
            <consortium name="The Broad Institute Genomics Platform"/>
            <consortium name="The Broad Institute Genome Sequencing Center for Infectious Disease"/>
            <person name="Wu L."/>
            <person name="Ma J."/>
        </authorList>
    </citation>
    <scope>NUCLEOTIDE SEQUENCE [LARGE SCALE GENOMIC DNA]</scope>
    <source>
        <strain evidence="4">CGMCC 1.6784</strain>
    </source>
</reference>
<evidence type="ECO:0000313" key="4">
    <source>
        <dbReference type="Proteomes" id="UP000605099"/>
    </source>
</evidence>
<accession>A0ABQ2JY63</accession>
<dbReference type="RefSeq" id="WP_188823203.1">
    <property type="nucleotide sequence ID" value="NZ_BMLK01000033.1"/>
</dbReference>
<comment type="caution">
    <text evidence="3">The sequence shown here is derived from an EMBL/GenBank/DDBJ whole genome shotgun (WGS) entry which is preliminary data.</text>
</comment>
<gene>
    <name evidence="3" type="ORF">GCM10011349_42990</name>
</gene>
<keyword evidence="4" id="KW-1185">Reference proteome</keyword>
<dbReference type="Proteomes" id="UP000605099">
    <property type="component" value="Unassembled WGS sequence"/>
</dbReference>
<feature type="region of interest" description="Disordered" evidence="1">
    <location>
        <begin position="27"/>
        <end position="55"/>
    </location>
</feature>
<sequence>MNLLKGATFTAGMAAILTASPQADAQVRPWGPDWRSPGWNSPARAPVSDRRHRDAREGRVDVNRFVVAGADLGHGPVSVESESGDGPWIGETQRAAYEAAIIDSLIGAGYETRHTSDENAQVVRLKISRRVLAPAEEKRNPVSGSAAMSVGTYGSAYGLAVNVDLTKPRPALLSTRLDARILDKENGKVLWEGYATIATREGDDGWTDSRIAGKLAEALFDNFPEAENVIPADAPQG</sequence>
<evidence type="ECO:0008006" key="5">
    <source>
        <dbReference type="Google" id="ProtNLM"/>
    </source>
</evidence>
<organism evidence="3 4">
    <name type="scientific">Novosphingobium indicum</name>
    <dbReference type="NCBI Taxonomy" id="462949"/>
    <lineage>
        <taxon>Bacteria</taxon>
        <taxon>Pseudomonadati</taxon>
        <taxon>Pseudomonadota</taxon>
        <taxon>Alphaproteobacteria</taxon>
        <taxon>Sphingomonadales</taxon>
        <taxon>Sphingomonadaceae</taxon>
        <taxon>Novosphingobium</taxon>
    </lineage>
</organism>
<proteinExistence type="predicted"/>
<name>A0ABQ2JY63_9SPHN</name>
<evidence type="ECO:0000313" key="3">
    <source>
        <dbReference type="EMBL" id="GGN60913.1"/>
    </source>
</evidence>
<dbReference type="EMBL" id="BMLK01000033">
    <property type="protein sequence ID" value="GGN60913.1"/>
    <property type="molecule type" value="Genomic_DNA"/>
</dbReference>
<evidence type="ECO:0000256" key="1">
    <source>
        <dbReference type="SAM" id="MobiDB-lite"/>
    </source>
</evidence>
<feature type="chain" id="PRO_5046967431" description="DUF4136 domain-containing protein" evidence="2">
    <location>
        <begin position="26"/>
        <end position="237"/>
    </location>
</feature>
<keyword evidence="2" id="KW-0732">Signal</keyword>
<evidence type="ECO:0000256" key="2">
    <source>
        <dbReference type="SAM" id="SignalP"/>
    </source>
</evidence>
<feature type="signal peptide" evidence="2">
    <location>
        <begin position="1"/>
        <end position="25"/>
    </location>
</feature>
<protein>
    <recommendedName>
        <fullName evidence="5">DUF4136 domain-containing protein</fullName>
    </recommendedName>
</protein>